<name>A0AA36IXF8_9DINO</name>
<evidence type="ECO:0000313" key="9">
    <source>
        <dbReference type="EMBL" id="CAJ1394648.1"/>
    </source>
</evidence>
<proteinExistence type="inferred from homology"/>
<dbReference type="PANTHER" id="PTHR45744:SF2">
    <property type="entry name" value="TYROSINE AMINOTRANSFERASE"/>
    <property type="match status" value="1"/>
</dbReference>
<sequence length="455" mass="49166">MATVVRTCVEPALPCPKKRRLESEDGEKPRPWRIRLGERAKGIRNPIREIMDTIAGKENPAKPLVSLAQGDPSCYPHLRPSSEMVASLSHAVTSGLNNGYQPSQGSARCRAQLAAFFNAPSRPTLQPKDIFMTLGCSEALSHCIGALAAPGSNLLLPRPGFPLYQVLCDYHGVEVRYYDLLPNSGWQCDIGAIAKLADENTCGLLINNPSNPCGTVFSREHLVEVLDKATELRLPVIADEVYAGMGFARPYVSCASASAKVPILSVCALSKRWLAPGWRIGWVTVYDADGAFAEAGVPETLLKMCQVSLGPSAPLQAAIPEILTSVPDGCPWHRDVLAALEASARCCVRRCRATKGLEVAAEPEGSMYLMVRIQPGVLDVEDDVQFAGKLLEEESVAVLPGQCFLAPGFFRVVFAAPVEVLEDAWDRIEEFCRRHVRVKASPGPGPCAAPPEEVA</sequence>
<dbReference type="EMBL" id="CAUJNA010002902">
    <property type="protein sequence ID" value="CAJ1394648.1"/>
    <property type="molecule type" value="Genomic_DNA"/>
</dbReference>
<evidence type="ECO:0000259" key="8">
    <source>
        <dbReference type="Pfam" id="PF00155"/>
    </source>
</evidence>
<dbReference type="Proteomes" id="UP001178507">
    <property type="component" value="Unassembled WGS sequence"/>
</dbReference>
<dbReference type="Gene3D" id="3.90.1150.10">
    <property type="entry name" value="Aspartate Aminotransferase, domain 1"/>
    <property type="match status" value="1"/>
</dbReference>
<dbReference type="CDD" id="cd00609">
    <property type="entry name" value="AAT_like"/>
    <property type="match status" value="1"/>
</dbReference>
<dbReference type="PANTHER" id="PTHR45744">
    <property type="entry name" value="TYROSINE AMINOTRANSFERASE"/>
    <property type="match status" value="1"/>
</dbReference>
<comment type="cofactor">
    <cofactor evidence="1 6 7">
        <name>pyridoxal 5'-phosphate</name>
        <dbReference type="ChEBI" id="CHEBI:597326"/>
    </cofactor>
</comment>
<dbReference type="GO" id="GO:0004838">
    <property type="term" value="F:L-tyrosine-2-oxoglutarate transaminase activity"/>
    <property type="evidence" value="ECO:0007669"/>
    <property type="project" value="TreeGrafter"/>
</dbReference>
<dbReference type="NCBIfam" id="TIGR01265">
    <property type="entry name" value="tyr_nico_aTase"/>
    <property type="match status" value="1"/>
</dbReference>
<protein>
    <recommendedName>
        <fullName evidence="8">Aminotransferase class I/classII large domain-containing protein</fullName>
    </recommendedName>
</protein>
<dbReference type="AlphaFoldDB" id="A0AA36IXF8"/>
<dbReference type="InterPro" id="IPR004839">
    <property type="entry name" value="Aminotransferase_I/II_large"/>
</dbReference>
<dbReference type="SUPFAM" id="SSF53383">
    <property type="entry name" value="PLP-dependent transferases"/>
    <property type="match status" value="1"/>
</dbReference>
<accession>A0AA36IXF8</accession>
<evidence type="ECO:0000256" key="1">
    <source>
        <dbReference type="ARBA" id="ARBA00001933"/>
    </source>
</evidence>
<dbReference type="InterPro" id="IPR005958">
    <property type="entry name" value="TyrNic_aminoTrfase"/>
</dbReference>
<keyword evidence="3" id="KW-0032">Aminotransferase</keyword>
<dbReference type="GO" id="GO:0030170">
    <property type="term" value="F:pyridoxal phosphate binding"/>
    <property type="evidence" value="ECO:0007669"/>
    <property type="project" value="InterPro"/>
</dbReference>
<dbReference type="InterPro" id="IPR015422">
    <property type="entry name" value="PyrdxlP-dep_Trfase_small"/>
</dbReference>
<keyword evidence="10" id="KW-1185">Reference proteome</keyword>
<comment type="caution">
    <text evidence="9">The sequence shown here is derived from an EMBL/GenBank/DDBJ whole genome shotgun (WGS) entry which is preliminary data.</text>
</comment>
<evidence type="ECO:0000256" key="5">
    <source>
        <dbReference type="ARBA" id="ARBA00022898"/>
    </source>
</evidence>
<feature type="modified residue" description="N6-(pyridoxal phosphate)lysine" evidence="7">
    <location>
        <position position="271"/>
    </location>
</feature>
<evidence type="ECO:0000256" key="6">
    <source>
        <dbReference type="PIRNR" id="PIRNR000517"/>
    </source>
</evidence>
<keyword evidence="4" id="KW-0808">Transferase</keyword>
<dbReference type="Pfam" id="PF00155">
    <property type="entry name" value="Aminotran_1_2"/>
    <property type="match status" value="1"/>
</dbReference>
<feature type="domain" description="Aminotransferase class I/classII large" evidence="8">
    <location>
        <begin position="64"/>
        <end position="428"/>
    </location>
</feature>
<dbReference type="InterPro" id="IPR015421">
    <property type="entry name" value="PyrdxlP-dep_Trfase_major"/>
</dbReference>
<keyword evidence="5 6" id="KW-0663">Pyridoxal phosphate</keyword>
<evidence type="ECO:0000256" key="4">
    <source>
        <dbReference type="ARBA" id="ARBA00022679"/>
    </source>
</evidence>
<reference evidence="9" key="1">
    <citation type="submission" date="2023-08" db="EMBL/GenBank/DDBJ databases">
        <authorList>
            <person name="Chen Y."/>
            <person name="Shah S."/>
            <person name="Dougan E. K."/>
            <person name="Thang M."/>
            <person name="Chan C."/>
        </authorList>
    </citation>
    <scope>NUCLEOTIDE SEQUENCE</scope>
</reference>
<evidence type="ECO:0000313" key="10">
    <source>
        <dbReference type="Proteomes" id="UP001178507"/>
    </source>
</evidence>
<evidence type="ECO:0000256" key="3">
    <source>
        <dbReference type="ARBA" id="ARBA00022576"/>
    </source>
</evidence>
<dbReference type="PIRSF" id="PIRSF000517">
    <property type="entry name" value="Tyr_transaminase"/>
    <property type="match status" value="1"/>
</dbReference>
<dbReference type="Gene3D" id="3.40.640.10">
    <property type="entry name" value="Type I PLP-dependent aspartate aminotransferase-like (Major domain)"/>
    <property type="match status" value="1"/>
</dbReference>
<evidence type="ECO:0000256" key="7">
    <source>
        <dbReference type="PIRSR" id="PIRSR000517-1"/>
    </source>
</evidence>
<evidence type="ECO:0000256" key="2">
    <source>
        <dbReference type="ARBA" id="ARBA00007441"/>
    </source>
</evidence>
<organism evidence="9 10">
    <name type="scientific">Effrenium voratum</name>
    <dbReference type="NCBI Taxonomy" id="2562239"/>
    <lineage>
        <taxon>Eukaryota</taxon>
        <taxon>Sar</taxon>
        <taxon>Alveolata</taxon>
        <taxon>Dinophyceae</taxon>
        <taxon>Suessiales</taxon>
        <taxon>Symbiodiniaceae</taxon>
        <taxon>Effrenium</taxon>
    </lineage>
</organism>
<dbReference type="InterPro" id="IPR015424">
    <property type="entry name" value="PyrdxlP-dep_Trfase"/>
</dbReference>
<gene>
    <name evidence="9" type="ORF">EVOR1521_LOCUS19259</name>
</gene>
<comment type="similarity">
    <text evidence="2 6">Belongs to the class-I pyridoxal-phosphate-dependent aminotransferase family.</text>
</comment>
<dbReference type="GO" id="GO:0006572">
    <property type="term" value="P:L-tyrosine catabolic process"/>
    <property type="evidence" value="ECO:0007669"/>
    <property type="project" value="TreeGrafter"/>
</dbReference>